<evidence type="ECO:0000256" key="3">
    <source>
        <dbReference type="ARBA" id="ARBA00023002"/>
    </source>
</evidence>
<dbReference type="GO" id="GO:0016491">
    <property type="term" value="F:oxidoreductase activity"/>
    <property type="evidence" value="ECO:0007669"/>
    <property type="project" value="UniProtKB-KW"/>
</dbReference>
<evidence type="ECO:0000256" key="2">
    <source>
        <dbReference type="ARBA" id="ARBA00022729"/>
    </source>
</evidence>
<feature type="transmembrane region" description="Helical" evidence="6">
    <location>
        <begin position="12"/>
        <end position="29"/>
    </location>
</feature>
<keyword evidence="2" id="KW-0732">Signal</keyword>
<dbReference type="InterPro" id="IPR012336">
    <property type="entry name" value="Thioredoxin-like_fold"/>
</dbReference>
<evidence type="ECO:0000256" key="1">
    <source>
        <dbReference type="ARBA" id="ARBA00005791"/>
    </source>
</evidence>
<dbReference type="PANTHER" id="PTHR13887">
    <property type="entry name" value="GLUTATHIONE S-TRANSFERASE KAPPA"/>
    <property type="match status" value="1"/>
</dbReference>
<protein>
    <recommendedName>
        <fullName evidence="7">Thioredoxin-like fold domain-containing protein</fullName>
    </recommendedName>
</protein>
<dbReference type="InterPro" id="IPR036249">
    <property type="entry name" value="Thioredoxin-like_sf"/>
</dbReference>
<dbReference type="Proteomes" id="UP000177107">
    <property type="component" value="Unassembled WGS sequence"/>
</dbReference>
<comment type="similarity">
    <text evidence="1">Belongs to the thioredoxin family. DsbA subfamily.</text>
</comment>
<dbReference type="Pfam" id="PF13462">
    <property type="entry name" value="Thioredoxin_4"/>
    <property type="match status" value="1"/>
</dbReference>
<evidence type="ECO:0000256" key="6">
    <source>
        <dbReference type="SAM" id="Phobius"/>
    </source>
</evidence>
<accession>A0A1F6E2N5</accession>
<evidence type="ECO:0000313" key="9">
    <source>
        <dbReference type="Proteomes" id="UP000177107"/>
    </source>
</evidence>
<feature type="domain" description="Thioredoxin-like fold" evidence="7">
    <location>
        <begin position="54"/>
        <end position="227"/>
    </location>
</feature>
<keyword evidence="6" id="KW-0812">Transmembrane</keyword>
<dbReference type="PANTHER" id="PTHR13887:SF14">
    <property type="entry name" value="DISULFIDE BOND FORMATION PROTEIN D"/>
    <property type="match status" value="1"/>
</dbReference>
<dbReference type="STRING" id="1798499.A3C95_01400"/>
<keyword evidence="6" id="KW-1133">Transmembrane helix</keyword>
<evidence type="ECO:0000256" key="4">
    <source>
        <dbReference type="ARBA" id="ARBA00023157"/>
    </source>
</evidence>
<dbReference type="Gene3D" id="3.40.30.10">
    <property type="entry name" value="Glutaredoxin"/>
    <property type="match status" value="1"/>
</dbReference>
<dbReference type="SUPFAM" id="SSF52833">
    <property type="entry name" value="Thioredoxin-like"/>
    <property type="match status" value="1"/>
</dbReference>
<evidence type="ECO:0000313" key="8">
    <source>
        <dbReference type="EMBL" id="OGG67933.1"/>
    </source>
</evidence>
<keyword evidence="4" id="KW-1015">Disulfide bond</keyword>
<evidence type="ECO:0000256" key="5">
    <source>
        <dbReference type="ARBA" id="ARBA00023284"/>
    </source>
</evidence>
<dbReference type="AlphaFoldDB" id="A0A1F6E2N5"/>
<gene>
    <name evidence="8" type="ORF">A3C95_01400</name>
</gene>
<reference evidence="8 9" key="1">
    <citation type="journal article" date="2016" name="Nat. Commun.">
        <title>Thousands of microbial genomes shed light on interconnected biogeochemical processes in an aquifer system.</title>
        <authorList>
            <person name="Anantharaman K."/>
            <person name="Brown C.T."/>
            <person name="Hug L.A."/>
            <person name="Sharon I."/>
            <person name="Castelle C.J."/>
            <person name="Probst A.J."/>
            <person name="Thomas B.C."/>
            <person name="Singh A."/>
            <person name="Wilkins M.J."/>
            <person name="Karaoz U."/>
            <person name="Brodie E.L."/>
            <person name="Williams K.H."/>
            <person name="Hubbard S.S."/>
            <person name="Banfield J.F."/>
        </authorList>
    </citation>
    <scope>NUCLEOTIDE SEQUENCE [LARGE SCALE GENOMIC DNA]</scope>
</reference>
<organism evidence="8 9">
    <name type="scientific">Candidatus Kaiserbacteria bacterium RIFCSPHIGHO2_02_FULL_56_30</name>
    <dbReference type="NCBI Taxonomy" id="1798499"/>
    <lineage>
        <taxon>Bacteria</taxon>
        <taxon>Candidatus Kaiseribacteriota</taxon>
    </lineage>
</organism>
<keyword evidence="6" id="KW-0472">Membrane</keyword>
<evidence type="ECO:0000259" key="7">
    <source>
        <dbReference type="Pfam" id="PF13462"/>
    </source>
</evidence>
<comment type="caution">
    <text evidence="8">The sequence shown here is derived from an EMBL/GenBank/DDBJ whole genome shotgun (WGS) entry which is preliminary data.</text>
</comment>
<name>A0A1F6E2N5_9BACT</name>
<proteinExistence type="inferred from homology"/>
<keyword evidence="5" id="KW-0676">Redox-active center</keyword>
<dbReference type="EMBL" id="MFLM01000018">
    <property type="protein sequence ID" value="OGG67933.1"/>
    <property type="molecule type" value="Genomic_DNA"/>
</dbReference>
<keyword evidence="3" id="KW-0560">Oxidoreductase</keyword>
<sequence>MNETIGTNPYLVPVAVVIAGLLIAGAVMWNGNNPSTGGEGAPQGATVDISDVKTDGAPFIGDEDAPTTIAYWSDFQCPFCKQFEINTFPLIIDKYVDTGDVRIVFKDLQFLGPDSTTAGVYARAVWELYPSRYWPWREAMYEAQDEEHGGFGDEASIVALTKTISGIDATKVTQATKANKNTYETMLAADRAEAGSFGISATPSVIIDTQVIAGAQAYAVFEAAIEATL</sequence>